<dbReference type="NCBIfam" id="TIGR00103">
    <property type="entry name" value="DNA_YbaB_EbfC"/>
    <property type="match status" value="1"/>
</dbReference>
<dbReference type="PANTHER" id="PTHR33449">
    <property type="entry name" value="NUCLEOID-ASSOCIATED PROTEIN YBAB"/>
    <property type="match status" value="1"/>
</dbReference>
<name>A0A0G0XG25_9BACT</name>
<keyword evidence="2" id="KW-0963">Cytoplasm</keyword>
<dbReference type="InterPro" id="IPR004401">
    <property type="entry name" value="YbaB/EbfC"/>
</dbReference>
<dbReference type="AlphaFoldDB" id="A0A0G0XG25"/>
<comment type="caution">
    <text evidence="3">The sequence shown here is derived from an EMBL/GenBank/DDBJ whole genome shotgun (WGS) entry which is preliminary data.</text>
</comment>
<gene>
    <name evidence="3" type="ORF">UU35_C0010G0045</name>
</gene>
<dbReference type="SUPFAM" id="SSF82607">
    <property type="entry name" value="YbaB-like"/>
    <property type="match status" value="1"/>
</dbReference>
<keyword evidence="1 2" id="KW-0238">DNA-binding</keyword>
<reference evidence="3 4" key="1">
    <citation type="journal article" date="2015" name="Nature">
        <title>rRNA introns, odd ribosomes, and small enigmatic genomes across a large radiation of phyla.</title>
        <authorList>
            <person name="Brown C.T."/>
            <person name="Hug L.A."/>
            <person name="Thomas B.C."/>
            <person name="Sharon I."/>
            <person name="Castelle C.J."/>
            <person name="Singh A."/>
            <person name="Wilkins M.J."/>
            <person name="Williams K.H."/>
            <person name="Banfield J.F."/>
        </authorList>
    </citation>
    <scope>NUCLEOTIDE SEQUENCE [LARGE SCALE GENOMIC DNA]</scope>
</reference>
<dbReference type="GO" id="GO:0003677">
    <property type="term" value="F:DNA binding"/>
    <property type="evidence" value="ECO:0007669"/>
    <property type="project" value="UniProtKB-UniRule"/>
</dbReference>
<dbReference type="Gene3D" id="3.30.1310.10">
    <property type="entry name" value="Nucleoid-associated protein YbaB-like domain"/>
    <property type="match status" value="1"/>
</dbReference>
<evidence type="ECO:0000256" key="1">
    <source>
        <dbReference type="ARBA" id="ARBA00023125"/>
    </source>
</evidence>
<protein>
    <recommendedName>
        <fullName evidence="2">Nucleoid-associated protein UU35_C0010G0045</fullName>
    </recommendedName>
</protein>
<dbReference type="PIRSF" id="PIRSF004555">
    <property type="entry name" value="UCP004555"/>
    <property type="match status" value="1"/>
</dbReference>
<dbReference type="InterPro" id="IPR036894">
    <property type="entry name" value="YbaB-like_sf"/>
</dbReference>
<comment type="similarity">
    <text evidence="2">Belongs to the YbaB/EbfC family.</text>
</comment>
<sequence length="99" mass="11028">MFNKIKAIKDLRDQAKKMQHGLAEISAEGSAAWGKIKIVIDGNQQVLSVEIDQELLTDKTKLQDGLKEAFNDAIKNIQRKMAIKMKDMGGFEALKNLGI</sequence>
<dbReference type="HAMAP" id="MF_00274">
    <property type="entry name" value="DNA_YbaB_EbfC"/>
    <property type="match status" value="1"/>
</dbReference>
<comment type="subcellular location">
    <subcellularLocation>
        <location evidence="2">Cytoplasm</location>
        <location evidence="2">Nucleoid</location>
    </subcellularLocation>
</comment>
<accession>A0A0G0XG25</accession>
<comment type="subunit">
    <text evidence="2">Homodimer.</text>
</comment>
<proteinExistence type="inferred from homology"/>
<dbReference type="GO" id="GO:0043590">
    <property type="term" value="C:bacterial nucleoid"/>
    <property type="evidence" value="ECO:0007669"/>
    <property type="project" value="UniProtKB-UniRule"/>
</dbReference>
<dbReference type="Pfam" id="PF02575">
    <property type="entry name" value="YbaB_DNA_bd"/>
    <property type="match status" value="1"/>
</dbReference>
<dbReference type="Proteomes" id="UP000034616">
    <property type="component" value="Unassembled WGS sequence"/>
</dbReference>
<evidence type="ECO:0000313" key="4">
    <source>
        <dbReference type="Proteomes" id="UP000034616"/>
    </source>
</evidence>
<dbReference type="GO" id="GO:0005737">
    <property type="term" value="C:cytoplasm"/>
    <property type="evidence" value="ECO:0007669"/>
    <property type="project" value="UniProtKB-UniRule"/>
</dbReference>
<evidence type="ECO:0000256" key="2">
    <source>
        <dbReference type="HAMAP-Rule" id="MF_00274"/>
    </source>
</evidence>
<comment type="function">
    <text evidence="2">Binds to DNA and alters its conformation. May be involved in regulation of gene expression, nucleoid organization and DNA protection.</text>
</comment>
<dbReference type="EMBL" id="LCAH01000010">
    <property type="protein sequence ID" value="KKR86667.1"/>
    <property type="molecule type" value="Genomic_DNA"/>
</dbReference>
<evidence type="ECO:0000313" key="3">
    <source>
        <dbReference type="EMBL" id="KKR86667.1"/>
    </source>
</evidence>
<organism evidence="3 4">
    <name type="scientific">Candidatus Uhrbacteria bacterium GW2011_GWC2_41_11</name>
    <dbReference type="NCBI Taxonomy" id="1618985"/>
    <lineage>
        <taxon>Bacteria</taxon>
        <taxon>Candidatus Uhriibacteriota</taxon>
    </lineage>
</organism>
<dbReference type="PANTHER" id="PTHR33449:SF1">
    <property type="entry name" value="NUCLEOID-ASSOCIATED PROTEIN YBAB"/>
    <property type="match status" value="1"/>
</dbReference>